<protein>
    <recommendedName>
        <fullName evidence="2">Peptidase S1 domain-containing protein</fullName>
    </recommendedName>
</protein>
<dbReference type="EMBL" id="VTPC01000541">
    <property type="protein sequence ID" value="KAF2905424.1"/>
    <property type="molecule type" value="Genomic_DNA"/>
</dbReference>
<dbReference type="Pfam" id="PF00089">
    <property type="entry name" value="Trypsin"/>
    <property type="match status" value="1"/>
</dbReference>
<gene>
    <name evidence="3" type="ORF">ILUMI_00750</name>
</gene>
<evidence type="ECO:0000313" key="3">
    <source>
        <dbReference type="EMBL" id="KAF2905424.1"/>
    </source>
</evidence>
<dbReference type="InterPro" id="IPR009003">
    <property type="entry name" value="Peptidase_S1_PA"/>
</dbReference>
<dbReference type="InterPro" id="IPR043504">
    <property type="entry name" value="Peptidase_S1_PA_chymotrypsin"/>
</dbReference>
<organism evidence="3 4">
    <name type="scientific">Ignelater luminosus</name>
    <name type="common">Cucubano</name>
    <name type="synonym">Pyrophorus luminosus</name>
    <dbReference type="NCBI Taxonomy" id="2038154"/>
    <lineage>
        <taxon>Eukaryota</taxon>
        <taxon>Metazoa</taxon>
        <taxon>Ecdysozoa</taxon>
        <taxon>Arthropoda</taxon>
        <taxon>Hexapoda</taxon>
        <taxon>Insecta</taxon>
        <taxon>Pterygota</taxon>
        <taxon>Neoptera</taxon>
        <taxon>Endopterygota</taxon>
        <taxon>Coleoptera</taxon>
        <taxon>Polyphaga</taxon>
        <taxon>Elateriformia</taxon>
        <taxon>Elateroidea</taxon>
        <taxon>Elateridae</taxon>
        <taxon>Agrypninae</taxon>
        <taxon>Pyrophorini</taxon>
        <taxon>Ignelater</taxon>
    </lineage>
</organism>
<dbReference type="SUPFAM" id="SSF50494">
    <property type="entry name" value="Trypsin-like serine proteases"/>
    <property type="match status" value="1"/>
</dbReference>
<proteinExistence type="predicted"/>
<dbReference type="GO" id="GO:0004252">
    <property type="term" value="F:serine-type endopeptidase activity"/>
    <property type="evidence" value="ECO:0007669"/>
    <property type="project" value="InterPro"/>
</dbReference>
<feature type="signal peptide" evidence="1">
    <location>
        <begin position="1"/>
        <end position="25"/>
    </location>
</feature>
<keyword evidence="1" id="KW-0732">Signal</keyword>
<feature type="domain" description="Peptidase S1" evidence="2">
    <location>
        <begin position="50"/>
        <end position="241"/>
    </location>
</feature>
<dbReference type="Proteomes" id="UP000801492">
    <property type="component" value="Unassembled WGS sequence"/>
</dbReference>
<accession>A0A8K0DGM4</accession>
<evidence type="ECO:0000256" key="1">
    <source>
        <dbReference type="SAM" id="SignalP"/>
    </source>
</evidence>
<reference evidence="3" key="1">
    <citation type="submission" date="2019-08" db="EMBL/GenBank/DDBJ databases">
        <title>The genome of the North American firefly Photinus pyralis.</title>
        <authorList>
            <consortium name="Photinus pyralis genome working group"/>
            <person name="Fallon T.R."/>
            <person name="Sander Lower S.E."/>
            <person name="Weng J.-K."/>
        </authorList>
    </citation>
    <scope>NUCLEOTIDE SEQUENCE</scope>
    <source>
        <strain evidence="3">TRF0915ILg1</strain>
        <tissue evidence="3">Whole body</tissue>
    </source>
</reference>
<comment type="caution">
    <text evidence="3">The sequence shown here is derived from an EMBL/GenBank/DDBJ whole genome shotgun (WGS) entry which is preliminary data.</text>
</comment>
<dbReference type="GO" id="GO:0006508">
    <property type="term" value="P:proteolysis"/>
    <property type="evidence" value="ECO:0007669"/>
    <property type="project" value="InterPro"/>
</dbReference>
<name>A0A8K0DGM4_IGNLU</name>
<feature type="chain" id="PRO_5035440399" description="Peptidase S1 domain-containing protein" evidence="1">
    <location>
        <begin position="26"/>
        <end position="312"/>
    </location>
</feature>
<dbReference type="Gene3D" id="2.40.10.10">
    <property type="entry name" value="Trypsin-like serine proteases"/>
    <property type="match status" value="2"/>
</dbReference>
<dbReference type="OrthoDB" id="10394736at2759"/>
<sequence length="312" mass="35949">MIMKLNQMILFLIHVLVMEYQFVNTVVPVKPIEVTGKIRYLCAIYRLKDWSIDDNIKTPPILTFCTCVKLSPYYVITARDCSVQKEWLISVVETTFTTKLLPVSNRKKISRIVNYKYLTLLQLNSELITGSSIQYSKQPLRANTVCYLYSFITASKLPFEHNTSISRTGIWAMQGGVYEIEVRALYWKNCKPFFKHHLFKQGRQLLKTTLCILPVEGNEFEPCAFDMGVPVVCNKKLQGILVDPRPLSQGVPNDFESECYRNVTIPLPYFAESFDQEYSAWIARTLPVHSNTVALLFTRRLVIIVLLVKVII</sequence>
<keyword evidence="4" id="KW-1185">Reference proteome</keyword>
<dbReference type="AlphaFoldDB" id="A0A8K0DGM4"/>
<evidence type="ECO:0000259" key="2">
    <source>
        <dbReference type="Pfam" id="PF00089"/>
    </source>
</evidence>
<dbReference type="InterPro" id="IPR001254">
    <property type="entry name" value="Trypsin_dom"/>
</dbReference>
<evidence type="ECO:0000313" key="4">
    <source>
        <dbReference type="Proteomes" id="UP000801492"/>
    </source>
</evidence>